<evidence type="ECO:0000313" key="2">
    <source>
        <dbReference type="Proteomes" id="UP000295509"/>
    </source>
</evidence>
<dbReference type="OrthoDB" id="8964077at2"/>
<sequence>MESTQLFNVPGVFANLIGQFKLPGVDAAVILESRRKDLEAVMVAVTTEIAGMQSLGQKQAEILRSAVSGLQSRIAPKATQEREQPVDRDDTIQQALHDTVADFRSLVDIACKTQFDSLAVLGKRVTENVEEWKGLLSVRK</sequence>
<gene>
    <name evidence="1" type="ORF">BX592_117144</name>
</gene>
<evidence type="ECO:0000313" key="1">
    <source>
        <dbReference type="EMBL" id="TDY43942.1"/>
    </source>
</evidence>
<proteinExistence type="predicted"/>
<dbReference type="AlphaFoldDB" id="A0A4R8LJI2"/>
<protein>
    <recommendedName>
        <fullName evidence="3">Phasin family protein</fullName>
    </recommendedName>
</protein>
<dbReference type="Proteomes" id="UP000295509">
    <property type="component" value="Unassembled WGS sequence"/>
</dbReference>
<name>A0A4R8LJI2_9BURK</name>
<organism evidence="1 2">
    <name type="scientific">Paraburkholderia rhizosphaerae</name>
    <dbReference type="NCBI Taxonomy" id="480658"/>
    <lineage>
        <taxon>Bacteria</taxon>
        <taxon>Pseudomonadati</taxon>
        <taxon>Pseudomonadota</taxon>
        <taxon>Betaproteobacteria</taxon>
        <taxon>Burkholderiales</taxon>
        <taxon>Burkholderiaceae</taxon>
        <taxon>Paraburkholderia</taxon>
    </lineage>
</organism>
<dbReference type="EMBL" id="SORE01000017">
    <property type="protein sequence ID" value="TDY43942.1"/>
    <property type="molecule type" value="Genomic_DNA"/>
</dbReference>
<comment type="caution">
    <text evidence="1">The sequence shown here is derived from an EMBL/GenBank/DDBJ whole genome shotgun (WGS) entry which is preliminary data.</text>
</comment>
<evidence type="ECO:0008006" key="3">
    <source>
        <dbReference type="Google" id="ProtNLM"/>
    </source>
</evidence>
<keyword evidence="2" id="KW-1185">Reference proteome</keyword>
<dbReference type="RefSeq" id="WP_134194428.1">
    <property type="nucleotide sequence ID" value="NZ_JBHLUW010000016.1"/>
</dbReference>
<reference evidence="1 2" key="1">
    <citation type="submission" date="2019-03" db="EMBL/GenBank/DDBJ databases">
        <title>Genomic Encyclopedia of Type Strains, Phase III (KMG-III): the genomes of soil and plant-associated and newly described type strains.</title>
        <authorList>
            <person name="Whitman W."/>
        </authorList>
    </citation>
    <scope>NUCLEOTIDE SEQUENCE [LARGE SCALE GENOMIC DNA]</scope>
    <source>
        <strain evidence="1 2">LMG 29544</strain>
    </source>
</reference>
<accession>A0A4R8LJI2</accession>